<dbReference type="EMBL" id="OX465085">
    <property type="protein sequence ID" value="CAI9300407.1"/>
    <property type="molecule type" value="Genomic_DNA"/>
</dbReference>
<dbReference type="Proteomes" id="UP001177003">
    <property type="component" value="Chromosome 9"/>
</dbReference>
<dbReference type="PANTHER" id="PTHR47859:SF1">
    <property type="entry name" value="PENTATRICOPEPTIDE REPEAT-CONTAINING PROTEIN"/>
    <property type="match status" value="1"/>
</dbReference>
<evidence type="ECO:0000313" key="1">
    <source>
        <dbReference type="EMBL" id="CAI9300407.1"/>
    </source>
</evidence>
<dbReference type="AlphaFoldDB" id="A0AA35ZYY4"/>
<reference evidence="1" key="1">
    <citation type="submission" date="2023-04" db="EMBL/GenBank/DDBJ databases">
        <authorList>
            <person name="Vijverberg K."/>
            <person name="Xiong W."/>
            <person name="Schranz E."/>
        </authorList>
    </citation>
    <scope>NUCLEOTIDE SEQUENCE</scope>
</reference>
<sequence length="357" mass="39786">MLLVETSLLCRQPRILRLVYANSRTSILLLAYKVKLMEERNMKLLDSNLATLSARCNKDLELNLAKSFLSEMGQCTTAYPYNQLLGALVLKNYERQDATLLSWNFMYRASPSKPAPISTPKKFTKASPSKPDSIPIQQEVVQPVHKETSQTTKVVMPSKYGVLKQLKKMAHRPRHSPERHVIEVVSDLSPSLLGHDLWFILYFLLAFRVLSLGPKTPCFSSPQRESQAQSIFEATSSLGRNVETFHVDTTINLGDRLQFSIPEQTSVIPPEVSSTNSNMEEVRTSGITANISDMGVNVIKGDGVSTSFAVSATFEAFNIDTTTSLQPYVSPTLLPISTSPPTFQNILNQPITYLFPL</sequence>
<protein>
    <submittedName>
        <fullName evidence="1">Uncharacterized protein</fullName>
    </submittedName>
</protein>
<organism evidence="1 2">
    <name type="scientific">Lactuca saligna</name>
    <name type="common">Willowleaf lettuce</name>
    <dbReference type="NCBI Taxonomy" id="75948"/>
    <lineage>
        <taxon>Eukaryota</taxon>
        <taxon>Viridiplantae</taxon>
        <taxon>Streptophyta</taxon>
        <taxon>Embryophyta</taxon>
        <taxon>Tracheophyta</taxon>
        <taxon>Spermatophyta</taxon>
        <taxon>Magnoliopsida</taxon>
        <taxon>eudicotyledons</taxon>
        <taxon>Gunneridae</taxon>
        <taxon>Pentapetalae</taxon>
        <taxon>asterids</taxon>
        <taxon>campanulids</taxon>
        <taxon>Asterales</taxon>
        <taxon>Asteraceae</taxon>
        <taxon>Cichorioideae</taxon>
        <taxon>Cichorieae</taxon>
        <taxon>Lactucinae</taxon>
        <taxon>Lactuca</taxon>
    </lineage>
</organism>
<dbReference type="PANTHER" id="PTHR47859">
    <property type="entry name" value="PENTATRICOPEPTIDE REPEAT-CONTAINING PROTEIN"/>
    <property type="match status" value="1"/>
</dbReference>
<proteinExistence type="predicted"/>
<keyword evidence="2" id="KW-1185">Reference proteome</keyword>
<name>A0AA35ZYY4_LACSI</name>
<gene>
    <name evidence="1" type="ORF">LSALG_LOCUS39048</name>
</gene>
<accession>A0AA35ZYY4</accession>
<evidence type="ECO:0000313" key="2">
    <source>
        <dbReference type="Proteomes" id="UP001177003"/>
    </source>
</evidence>